<sequence>MRRTSGGGPRRRTDSPGTHVVVGTCRIDHFQPWHETSRMFHEGVPGPSPQVDTAMARGDELNRWRRLANFTSGHGEGWALYAETLAVDLGLLDDPADRMGLFQSQRLRAARVVIDIGLHCELPAPSCLGGGIWDPGKAWRFLAERCVLDEISRRHEHDRYLGWAGQAPSYAVGQRLWQQLRADYLRRNPESDLRQSHDRALAVGSVGMDVLRRTALGSGPEEPAQSVSSPTAGSSN</sequence>
<dbReference type="AlphaFoldDB" id="A0A1H5M332"/>
<evidence type="ECO:0000313" key="3">
    <source>
        <dbReference type="Proteomes" id="UP000183407"/>
    </source>
</evidence>
<accession>A0A1H5M332</accession>
<evidence type="ECO:0008006" key="4">
    <source>
        <dbReference type="Google" id="ProtNLM"/>
    </source>
</evidence>
<dbReference type="RefSeq" id="WP_338049605.1">
    <property type="nucleotide sequence ID" value="NZ_FNTL01000005.1"/>
</dbReference>
<name>A0A1H5M332_RHOJO</name>
<dbReference type="PANTHER" id="PTHR33361:SF2">
    <property type="entry name" value="DUF885 DOMAIN-CONTAINING PROTEIN"/>
    <property type="match status" value="1"/>
</dbReference>
<dbReference type="PANTHER" id="PTHR33361">
    <property type="entry name" value="GLR0591 PROTEIN"/>
    <property type="match status" value="1"/>
</dbReference>
<evidence type="ECO:0000256" key="1">
    <source>
        <dbReference type="SAM" id="MobiDB-lite"/>
    </source>
</evidence>
<gene>
    <name evidence="2" type="ORF">SAMN04490220_8623</name>
</gene>
<dbReference type="InterPro" id="IPR010281">
    <property type="entry name" value="DUF885"/>
</dbReference>
<dbReference type="Proteomes" id="UP000183407">
    <property type="component" value="Unassembled WGS sequence"/>
</dbReference>
<organism evidence="2 3">
    <name type="scientific">Rhodococcus jostii</name>
    <dbReference type="NCBI Taxonomy" id="132919"/>
    <lineage>
        <taxon>Bacteria</taxon>
        <taxon>Bacillati</taxon>
        <taxon>Actinomycetota</taxon>
        <taxon>Actinomycetes</taxon>
        <taxon>Mycobacteriales</taxon>
        <taxon>Nocardiaceae</taxon>
        <taxon>Rhodococcus</taxon>
    </lineage>
</organism>
<protein>
    <recommendedName>
        <fullName evidence="4">DUF885 domain-containing protein</fullName>
    </recommendedName>
</protein>
<feature type="region of interest" description="Disordered" evidence="1">
    <location>
        <begin position="212"/>
        <end position="236"/>
    </location>
</feature>
<reference evidence="3" key="1">
    <citation type="submission" date="2016-10" db="EMBL/GenBank/DDBJ databases">
        <authorList>
            <person name="Varghese N."/>
        </authorList>
    </citation>
    <scope>NUCLEOTIDE SEQUENCE [LARGE SCALE GENOMIC DNA]</scope>
    <source>
        <strain evidence="3">DSM 44719</strain>
    </source>
</reference>
<evidence type="ECO:0000313" key="2">
    <source>
        <dbReference type="EMBL" id="SEE83706.1"/>
    </source>
</evidence>
<feature type="compositionally biased region" description="Polar residues" evidence="1">
    <location>
        <begin position="225"/>
        <end position="236"/>
    </location>
</feature>
<dbReference type="Pfam" id="PF05960">
    <property type="entry name" value="DUF885"/>
    <property type="match status" value="1"/>
</dbReference>
<dbReference type="EMBL" id="FNTL01000005">
    <property type="protein sequence ID" value="SEE83706.1"/>
    <property type="molecule type" value="Genomic_DNA"/>
</dbReference>
<proteinExistence type="predicted"/>